<keyword evidence="1" id="KW-0812">Transmembrane</keyword>
<sequence length="302" mass="34993">MRIWFNKNFGVSKSEFNGLLFLVFIIIVIKAIPILCTHFQPVSKDDPDLLAQIQQISITDKAYDHVVRDRIEASSYKKIVRLFKFNPNTLNKEGWETLGLSAKQAQSVVNYTAKGGRFYKPEDLQKMYTISPEMYKKILPYAHIPESTKVYKNDQLSERKEHVKKALVIVDINTADSTQLDEIKGIGETFARRIIKYRERLGGFYKKEQLLEVYGLDSVKYAEIKDQIKIGNTPLKTININTAGFNDLKRSPYLSFKQINAIIQYRRQHGHYTGVADLKKIILLNQEVIDKITPYISFQKEY</sequence>
<dbReference type="InterPro" id="IPR051675">
    <property type="entry name" value="Endo/Exo/Phosphatase_dom_1"/>
</dbReference>
<dbReference type="GO" id="GO:0015627">
    <property type="term" value="C:type II protein secretion system complex"/>
    <property type="evidence" value="ECO:0007669"/>
    <property type="project" value="TreeGrafter"/>
</dbReference>
<organism evidence="2 3">
    <name type="scientific">Pedobacter suwonensis</name>
    <dbReference type="NCBI Taxonomy" id="332999"/>
    <lineage>
        <taxon>Bacteria</taxon>
        <taxon>Pseudomonadati</taxon>
        <taxon>Bacteroidota</taxon>
        <taxon>Sphingobacteriia</taxon>
        <taxon>Sphingobacteriales</taxon>
        <taxon>Sphingobacteriaceae</taxon>
        <taxon>Pedobacter</taxon>
    </lineage>
</organism>
<keyword evidence="3" id="KW-1185">Reference proteome</keyword>
<dbReference type="STRING" id="332999.SAMN04488511_106219"/>
<dbReference type="EMBL" id="FOJM01000006">
    <property type="protein sequence ID" value="SFA47431.1"/>
    <property type="molecule type" value="Genomic_DNA"/>
</dbReference>
<feature type="transmembrane region" description="Helical" evidence="1">
    <location>
        <begin position="16"/>
        <end position="35"/>
    </location>
</feature>
<proteinExistence type="predicted"/>
<evidence type="ECO:0000256" key="1">
    <source>
        <dbReference type="SAM" id="Phobius"/>
    </source>
</evidence>
<dbReference type="RefSeq" id="WP_090982765.1">
    <property type="nucleotide sequence ID" value="NZ_FOJM01000006.1"/>
</dbReference>
<dbReference type="SUPFAM" id="SSF47781">
    <property type="entry name" value="RuvA domain 2-like"/>
    <property type="match status" value="3"/>
</dbReference>
<accession>A0A1I0T6R0</accession>
<dbReference type="PANTHER" id="PTHR21180">
    <property type="entry name" value="ENDONUCLEASE/EXONUCLEASE/PHOSPHATASE FAMILY DOMAIN-CONTAINING PROTEIN 1"/>
    <property type="match status" value="1"/>
</dbReference>
<reference evidence="3" key="1">
    <citation type="submission" date="2016-10" db="EMBL/GenBank/DDBJ databases">
        <authorList>
            <person name="Varghese N."/>
            <person name="Submissions S."/>
        </authorList>
    </citation>
    <scope>NUCLEOTIDE SEQUENCE [LARGE SCALE GENOMIC DNA]</scope>
    <source>
        <strain evidence="3">DSM 18130</strain>
    </source>
</reference>
<dbReference type="Gene3D" id="1.10.150.320">
    <property type="entry name" value="Photosystem II 12 kDa extrinsic protein"/>
    <property type="match status" value="1"/>
</dbReference>
<dbReference type="Gene3D" id="1.10.150.280">
    <property type="entry name" value="AF1531-like domain"/>
    <property type="match status" value="2"/>
</dbReference>
<dbReference type="InterPro" id="IPR010994">
    <property type="entry name" value="RuvA_2-like"/>
</dbReference>
<keyword evidence="1" id="KW-0472">Membrane</keyword>
<dbReference type="GO" id="GO:0015628">
    <property type="term" value="P:protein secretion by the type II secretion system"/>
    <property type="evidence" value="ECO:0007669"/>
    <property type="project" value="TreeGrafter"/>
</dbReference>
<gene>
    <name evidence="2" type="ORF">SAMN04488511_106219</name>
</gene>
<keyword evidence="1" id="KW-1133">Transmembrane helix</keyword>
<dbReference type="AlphaFoldDB" id="A0A1I0T6R0"/>
<name>A0A1I0T6R0_9SPHI</name>
<dbReference type="PANTHER" id="PTHR21180:SF32">
    <property type="entry name" value="ENDONUCLEASE_EXONUCLEASE_PHOSPHATASE FAMILY DOMAIN-CONTAINING PROTEIN 1"/>
    <property type="match status" value="1"/>
</dbReference>
<evidence type="ECO:0000313" key="2">
    <source>
        <dbReference type="EMBL" id="SFA47431.1"/>
    </source>
</evidence>
<evidence type="ECO:0000313" key="3">
    <source>
        <dbReference type="Proteomes" id="UP000198836"/>
    </source>
</evidence>
<dbReference type="Proteomes" id="UP000198836">
    <property type="component" value="Unassembled WGS sequence"/>
</dbReference>
<dbReference type="Pfam" id="PF12836">
    <property type="entry name" value="HHH_3"/>
    <property type="match status" value="2"/>
</dbReference>
<protein>
    <submittedName>
        <fullName evidence="2">Competence protein ComEA helix-hairpin-helix repeat region</fullName>
    </submittedName>
</protein>
<dbReference type="OrthoDB" id="981124at2"/>